<proteinExistence type="predicted"/>
<evidence type="ECO:0000313" key="3">
    <source>
        <dbReference type="EMBL" id="NGZ89359.1"/>
    </source>
</evidence>
<name>A0A967E224_9FLAO</name>
<evidence type="ECO:0000256" key="2">
    <source>
        <dbReference type="SAM" id="SignalP"/>
    </source>
</evidence>
<feature type="signal peptide" evidence="2">
    <location>
        <begin position="1"/>
        <end position="20"/>
    </location>
</feature>
<keyword evidence="2" id="KW-0732">Signal</keyword>
<keyword evidence="4" id="KW-1185">Reference proteome</keyword>
<gene>
    <name evidence="3" type="ORF">G7034_03740</name>
</gene>
<dbReference type="AlphaFoldDB" id="A0A967E224"/>
<evidence type="ECO:0008006" key="5">
    <source>
        <dbReference type="Google" id="ProtNLM"/>
    </source>
</evidence>
<dbReference type="RefSeq" id="WP_166399627.1">
    <property type="nucleotide sequence ID" value="NZ_JAANAS010000036.1"/>
</dbReference>
<keyword evidence="1" id="KW-0175">Coiled coil</keyword>
<dbReference type="Proteomes" id="UP000643701">
    <property type="component" value="Unassembled WGS sequence"/>
</dbReference>
<evidence type="ECO:0000313" key="4">
    <source>
        <dbReference type="Proteomes" id="UP000643701"/>
    </source>
</evidence>
<organism evidence="3 4">
    <name type="scientific">Psychroflexus maritimus</name>
    <dbReference type="NCBI Taxonomy" id="2714865"/>
    <lineage>
        <taxon>Bacteria</taxon>
        <taxon>Pseudomonadati</taxon>
        <taxon>Bacteroidota</taxon>
        <taxon>Flavobacteriia</taxon>
        <taxon>Flavobacteriales</taxon>
        <taxon>Flavobacteriaceae</taxon>
        <taxon>Psychroflexus</taxon>
    </lineage>
</organism>
<feature type="chain" id="PRO_5037720167" description="MORN repeat variant" evidence="2">
    <location>
        <begin position="21"/>
        <end position="653"/>
    </location>
</feature>
<sequence length="653" mass="77586">MFHFKKLILLLLLFSWEAYCQETFSGSFKLTDSISGFATYVYDGAKNQPEFIGDFSFEYALKEDTIVNHLVYKGAFSENKKEGPWNFSRKNLVFGDTIHVNNYEISYPATGFEHKTEANFKDGKAVGKWSVIEQTFKNAKPSDTLFSSQVLFEDARMLDELKAKSKDLSLKANFNEKGEADGKWVIEHRINQQKVEEIRVYKNGVFKEHYFELDNKQYSIEHLGIDKTQDSDEDNWVEIDVLATYFNIFELSNFGFDNDVDISELENIKKVTQRTNQFLEKAIASFLYYEDFEIWNKITDHQIIEPAKFKVRKFDYSKDEEEKLEAIEKYNQEINDLIDGFFSNSQIEIGKLSFESLNKYYQIFEVYREKKKTLQQITQKITHPALVYFEREKFMRSFAPSFKFPNQVNYSFNDESFSATHNFPKVPKQNEFNINLAHQFFKEIKNNLKVLDKEVKEILGDLKKQEEISELEEELFEKRNEIQILFSDENTDKNKNEFHKKLYETAQDFAETKFKAYVNTPLNEKKEVIDYYLECFDEVLKLYDFLADYQRKVNRIENEYTRVTFNPQLMVEMEERVKERLYEAYEKYALPYLFENLANNFECNQIEGAGKNLEMLYNKMIRLREEDTKSIEKSLKRQKDPNEILSILEIEVN</sequence>
<feature type="coiled-coil region" evidence="1">
    <location>
        <begin position="441"/>
        <end position="488"/>
    </location>
</feature>
<dbReference type="EMBL" id="JAANAS010000036">
    <property type="protein sequence ID" value="NGZ89359.1"/>
    <property type="molecule type" value="Genomic_DNA"/>
</dbReference>
<comment type="caution">
    <text evidence="3">The sequence shown here is derived from an EMBL/GenBank/DDBJ whole genome shotgun (WGS) entry which is preliminary data.</text>
</comment>
<evidence type="ECO:0000256" key="1">
    <source>
        <dbReference type="SAM" id="Coils"/>
    </source>
</evidence>
<protein>
    <recommendedName>
        <fullName evidence="5">MORN repeat variant</fullName>
    </recommendedName>
</protein>
<accession>A0A967E224</accession>
<reference evidence="3" key="1">
    <citation type="submission" date="2020-03" db="EMBL/GenBank/DDBJ databases">
        <title>Psychroflexus Maritimus sp. nov., isolate from marine sediment.</title>
        <authorList>
            <person name="Zhong Y.-L."/>
        </authorList>
    </citation>
    <scope>NUCLEOTIDE SEQUENCE</scope>
    <source>
        <strain evidence="3">C1</strain>
    </source>
</reference>